<dbReference type="Gene3D" id="3.40.190.10">
    <property type="entry name" value="Periplasmic binding protein-like II"/>
    <property type="match status" value="2"/>
</dbReference>
<evidence type="ECO:0000313" key="1">
    <source>
        <dbReference type="EMBL" id="QPG05987.1"/>
    </source>
</evidence>
<keyword evidence="2" id="KW-1185">Reference proteome</keyword>
<dbReference type="KEGG" id="smaa:IT774_01655"/>
<dbReference type="Proteomes" id="UP000595095">
    <property type="component" value="Chromosome"/>
</dbReference>
<dbReference type="SUPFAM" id="SSF53850">
    <property type="entry name" value="Periplasmic binding protein-like II"/>
    <property type="match status" value="1"/>
</dbReference>
<proteinExistence type="predicted"/>
<reference evidence="1 2" key="1">
    <citation type="submission" date="2020-11" db="EMBL/GenBank/DDBJ databases">
        <title>Complete genome sequence for Salinimonas sp. strain G2-b.</title>
        <authorList>
            <person name="Park S.-J."/>
        </authorList>
    </citation>
    <scope>NUCLEOTIDE SEQUENCE [LARGE SCALE GENOMIC DNA]</scope>
    <source>
        <strain evidence="1 2">G2-b</strain>
    </source>
</reference>
<evidence type="ECO:0000313" key="2">
    <source>
        <dbReference type="Proteomes" id="UP000595095"/>
    </source>
</evidence>
<protein>
    <submittedName>
        <fullName evidence="1">Transporter substrate-binding domain-containing protein</fullName>
    </submittedName>
</protein>
<name>A0A7S9DY50_9ALTE</name>
<gene>
    <name evidence="1" type="ORF">IT774_01655</name>
</gene>
<accession>A0A7S9DY50</accession>
<organism evidence="1 2">
    <name type="scientific">Salinimonas marina</name>
    <dbReference type="NCBI Taxonomy" id="2785918"/>
    <lineage>
        <taxon>Bacteria</taxon>
        <taxon>Pseudomonadati</taxon>
        <taxon>Pseudomonadota</taxon>
        <taxon>Gammaproteobacteria</taxon>
        <taxon>Alteromonadales</taxon>
        <taxon>Alteromonadaceae</taxon>
        <taxon>Alteromonas/Salinimonas group</taxon>
        <taxon>Salinimonas</taxon>
    </lineage>
</organism>
<dbReference type="AlphaFoldDB" id="A0A7S9DY50"/>
<sequence>MPLRVLSFVAVILLVLSPAPTLAESRLGASQLPTYVDDEGEPARLNNLVLEAFKRMGEPLTLEMMRPAFLGSAILSGKLDGDYASIDLNTQKSNMRYSKPYLPLYLYAVSKNDSVKEVALIPHLQDRRVAIDNRFANTDTIRLIKDVKWGRNPSTYDAFKQLADNRAYYLVTSRLLIDEFNRLLRNENEEMVYLSARPLVTAGFRLALREDVDNVDSRLQQFNQTIEIMQQDGSYNRLLGMTWLTKDINGDGSADYISSAQVMHQALAPRVLEHALALDTTSADNSSVYVIDGTTYTTIEAAFEALQSATVGARPSLLDTDIYERILQRW</sequence>
<dbReference type="EMBL" id="CP064795">
    <property type="protein sequence ID" value="QPG05987.1"/>
    <property type="molecule type" value="Genomic_DNA"/>
</dbReference>